<name>A0A1H8WMM8_9RHOB</name>
<evidence type="ECO:0000313" key="1">
    <source>
        <dbReference type="EMBL" id="SEP28882.1"/>
    </source>
</evidence>
<dbReference type="AlphaFoldDB" id="A0A1H8WMM8"/>
<keyword evidence="2" id="KW-1185">Reference proteome</keyword>
<dbReference type="STRING" id="569882.SAMN04490248_1861"/>
<dbReference type="OrthoDB" id="7571212at2"/>
<dbReference type="Pfam" id="PF20039">
    <property type="entry name" value="DUF6441"/>
    <property type="match status" value="1"/>
</dbReference>
<dbReference type="EMBL" id="FODS01000086">
    <property type="protein sequence ID" value="SEP28882.1"/>
    <property type="molecule type" value="Genomic_DNA"/>
</dbReference>
<protein>
    <submittedName>
        <fullName evidence="1">Uncharacterized protein</fullName>
    </submittedName>
</protein>
<dbReference type="InterPro" id="IPR045622">
    <property type="entry name" value="DUF6441"/>
</dbReference>
<dbReference type="RefSeq" id="WP_093120912.1">
    <property type="nucleotide sequence ID" value="NZ_FODS01000086.1"/>
</dbReference>
<dbReference type="Proteomes" id="UP000198893">
    <property type="component" value="Unassembled WGS sequence"/>
</dbReference>
<evidence type="ECO:0000313" key="2">
    <source>
        <dbReference type="Proteomes" id="UP000198893"/>
    </source>
</evidence>
<feature type="non-terminal residue" evidence="1">
    <location>
        <position position="162"/>
    </location>
</feature>
<sequence length="162" mass="17737">MRGPRIKAALQGDLSRFMREELADAERAVTEGVHEAGEDLVHALRRDVIAGGLGARLAKSWRAAHYPKGGRSLGAASVVRTKAPTLIRAFDEGALIRSQDGIWLAIPTDAAPKRGIGRKRITPTNFPENRFGPLRFVYRKSGPSLLVVDNQRERKGKRGGYA</sequence>
<accession>A0A1H8WMM8</accession>
<organism evidence="1 2">
    <name type="scientific">Salinihabitans flavidus</name>
    <dbReference type="NCBI Taxonomy" id="569882"/>
    <lineage>
        <taxon>Bacteria</taxon>
        <taxon>Pseudomonadati</taxon>
        <taxon>Pseudomonadota</taxon>
        <taxon>Alphaproteobacteria</taxon>
        <taxon>Rhodobacterales</taxon>
        <taxon>Roseobacteraceae</taxon>
        <taxon>Salinihabitans</taxon>
    </lineage>
</organism>
<gene>
    <name evidence="1" type="ORF">SAMN04490248_1861</name>
</gene>
<reference evidence="1 2" key="1">
    <citation type="submission" date="2016-10" db="EMBL/GenBank/DDBJ databases">
        <authorList>
            <person name="de Groot N.N."/>
        </authorList>
    </citation>
    <scope>NUCLEOTIDE SEQUENCE [LARGE SCALE GENOMIC DNA]</scope>
    <source>
        <strain evidence="1 2">DSM 27842</strain>
    </source>
</reference>
<proteinExistence type="predicted"/>